<evidence type="ECO:0000313" key="1">
    <source>
        <dbReference type="EMBL" id="KAJ4458939.1"/>
    </source>
</evidence>
<gene>
    <name evidence="1" type="ORF">PAPYR_5222</name>
</gene>
<sequence length="68" mass="8036">MPSYWRDWVWSASDVMHNHWISGNILPAHSLWGGGEKKDLWQQMHLPEKVRKVETENSCGEFALPRFQ</sequence>
<accession>A0ABQ8UI92</accession>
<name>A0ABQ8UI92_9EUKA</name>
<dbReference type="EMBL" id="JAPMOS010000024">
    <property type="protein sequence ID" value="KAJ4458939.1"/>
    <property type="molecule type" value="Genomic_DNA"/>
</dbReference>
<dbReference type="Proteomes" id="UP001141327">
    <property type="component" value="Unassembled WGS sequence"/>
</dbReference>
<proteinExistence type="predicted"/>
<evidence type="ECO:0000313" key="2">
    <source>
        <dbReference type="Proteomes" id="UP001141327"/>
    </source>
</evidence>
<comment type="caution">
    <text evidence="1">The sequence shown here is derived from an EMBL/GenBank/DDBJ whole genome shotgun (WGS) entry which is preliminary data.</text>
</comment>
<reference evidence="1" key="1">
    <citation type="journal article" date="2022" name="bioRxiv">
        <title>Genomics of Preaxostyla Flagellates Illuminates Evolutionary Transitions and the Path Towards Mitochondrial Loss.</title>
        <authorList>
            <person name="Novak L.V.F."/>
            <person name="Treitli S.C."/>
            <person name="Pyrih J."/>
            <person name="Halakuc P."/>
            <person name="Pipaliya S.V."/>
            <person name="Vacek V."/>
            <person name="Brzon O."/>
            <person name="Soukal P."/>
            <person name="Eme L."/>
            <person name="Dacks J.B."/>
            <person name="Karnkowska A."/>
            <person name="Elias M."/>
            <person name="Hampl V."/>
        </authorList>
    </citation>
    <scope>NUCLEOTIDE SEQUENCE</scope>
    <source>
        <strain evidence="1">RCP-MX</strain>
    </source>
</reference>
<organism evidence="1 2">
    <name type="scientific">Paratrimastix pyriformis</name>
    <dbReference type="NCBI Taxonomy" id="342808"/>
    <lineage>
        <taxon>Eukaryota</taxon>
        <taxon>Metamonada</taxon>
        <taxon>Preaxostyla</taxon>
        <taxon>Paratrimastigidae</taxon>
        <taxon>Paratrimastix</taxon>
    </lineage>
</organism>
<keyword evidence="2" id="KW-1185">Reference proteome</keyword>
<protein>
    <submittedName>
        <fullName evidence="1">Uncharacterized protein</fullName>
    </submittedName>
</protein>